<proteinExistence type="predicted"/>
<reference evidence="1 2" key="3">
    <citation type="submission" date="2020-02" db="EMBL/GenBank/DDBJ databases">
        <title>Flavobacterium profundi sp. nov., isolated from a deep-sea seamount.</title>
        <authorList>
            <person name="Zhang D.-C."/>
        </authorList>
    </citation>
    <scope>NUCLEOTIDE SEQUENCE [LARGE SCALE GENOMIC DNA]</scope>
    <source>
        <strain evidence="1 2">EC11</strain>
    </source>
</reference>
<dbReference type="Proteomes" id="UP000817854">
    <property type="component" value="Unassembled WGS sequence"/>
</dbReference>
<evidence type="ECO:0000313" key="2">
    <source>
        <dbReference type="Proteomes" id="UP000817854"/>
    </source>
</evidence>
<evidence type="ECO:0000313" key="1">
    <source>
        <dbReference type="EMBL" id="NHN24281.1"/>
    </source>
</evidence>
<evidence type="ECO:0008006" key="3">
    <source>
        <dbReference type="Google" id="ProtNLM"/>
    </source>
</evidence>
<comment type="caution">
    <text evidence="1">The sequence shown here is derived from an EMBL/GenBank/DDBJ whole genome shotgun (WGS) entry which is preliminary data.</text>
</comment>
<accession>A0ABX0IQ83</accession>
<reference evidence="1 2" key="2">
    <citation type="submission" date="2019-05" db="EMBL/GenBank/DDBJ databases">
        <authorList>
            <person name="Lianzixin W."/>
        </authorList>
    </citation>
    <scope>NUCLEOTIDE SEQUENCE [LARGE SCALE GENOMIC DNA]</scope>
    <source>
        <strain evidence="1 2">EC11</strain>
    </source>
</reference>
<protein>
    <recommendedName>
        <fullName evidence="3">START domain-containing protein</fullName>
    </recommendedName>
</protein>
<keyword evidence="2" id="KW-1185">Reference proteome</keyword>
<dbReference type="EMBL" id="VEVQ02000001">
    <property type="protein sequence ID" value="NHN24281.1"/>
    <property type="molecule type" value="Genomic_DNA"/>
</dbReference>
<name>A0ABX0IQ83_9FLAO</name>
<organism evidence="1 2">
    <name type="scientific">Flavobacterium jejuense</name>
    <dbReference type="NCBI Taxonomy" id="1544455"/>
    <lineage>
        <taxon>Bacteria</taxon>
        <taxon>Pseudomonadati</taxon>
        <taxon>Bacteroidota</taxon>
        <taxon>Flavobacteriia</taxon>
        <taxon>Flavobacteriales</taxon>
        <taxon>Flavobacteriaceae</taxon>
        <taxon>Flavobacterium</taxon>
    </lineage>
</organism>
<reference evidence="2" key="1">
    <citation type="submission" date="2019-05" db="EMBL/GenBank/DDBJ databases">
        <title>Flavobacterium profundi sp. nov., isolated from a deep-sea seamount.</title>
        <authorList>
            <person name="Zhang D.-C."/>
        </authorList>
    </citation>
    <scope>NUCLEOTIDE SEQUENCE [LARGE SCALE GENOMIC DNA]</scope>
    <source>
        <strain evidence="2">EC11</strain>
    </source>
</reference>
<gene>
    <name evidence="1" type="ORF">FIA58_001220</name>
</gene>
<dbReference type="RefSeq" id="WP_140959191.1">
    <property type="nucleotide sequence ID" value="NZ_VEVQ02000001.1"/>
</dbReference>
<sequence>MKQLFLLFFLLPLLNFSQKKDCKYDFEEKTDSTYIKALNSKLVYEKVFGNSKEFIQFNLINNNGVPTLSFQQIQKSFDFIPVKCFNKKSKIIFQLENGSIITLISSNDETCSALSYIAEEKSNIRLLTGYFMFTKMNYEDLKKSRIIVMRVQFSGETKDYILPDAIESEILNQSLKPSSYFIDYLRCIE</sequence>